<evidence type="ECO:0000259" key="5">
    <source>
        <dbReference type="Pfam" id="PF06434"/>
    </source>
</evidence>
<keyword evidence="7" id="KW-0456">Lyase</keyword>
<reference evidence="8 9" key="1">
    <citation type="submission" date="2017-01" db="EMBL/GenBank/DDBJ databases">
        <authorList>
            <person name="Mah S.A."/>
            <person name="Swanson W.J."/>
            <person name="Moy G.W."/>
            <person name="Vacquier V.D."/>
        </authorList>
    </citation>
    <scope>NUCLEOTIDE SEQUENCE [LARGE SCALE GENOMIC DNA]</scope>
    <source>
        <strain evidence="8 9">DSM 16927</strain>
    </source>
</reference>
<dbReference type="SUPFAM" id="SSF74778">
    <property type="entry name" value="Aconitase B, N-terminal domain"/>
    <property type="match status" value="1"/>
</dbReference>
<dbReference type="InterPro" id="IPR036288">
    <property type="entry name" value="Aconitase_B_HEAT-like_dom_sf"/>
</dbReference>
<dbReference type="PANTHER" id="PTHR43160:SF4">
    <property type="entry name" value="ACONITATE HYDRATASE B"/>
    <property type="match status" value="1"/>
</dbReference>
<dbReference type="EMBL" id="FTNZ01000009">
    <property type="protein sequence ID" value="SIS51588.1"/>
    <property type="molecule type" value="Genomic_DNA"/>
</dbReference>
<dbReference type="InterPro" id="IPR050926">
    <property type="entry name" value="Aconitase/IPM_isomerase"/>
</dbReference>
<dbReference type="InterPro" id="IPR001030">
    <property type="entry name" value="Acoase/IPM_deHydtase_lsu_aba"/>
</dbReference>
<evidence type="ECO:0000256" key="3">
    <source>
        <dbReference type="ARBA" id="ARBA00023014"/>
    </source>
</evidence>
<dbReference type="Pfam" id="PF00330">
    <property type="entry name" value="Aconitase"/>
    <property type="match status" value="1"/>
</dbReference>
<dbReference type="InterPro" id="IPR015929">
    <property type="entry name" value="Aconitase_B_swivel"/>
</dbReference>
<dbReference type="InterPro" id="IPR015931">
    <property type="entry name" value="Acnase/IPM_dHydase_lsu_aba_1/3"/>
</dbReference>
<dbReference type="GO" id="GO:0006099">
    <property type="term" value="P:tricarboxylic acid cycle"/>
    <property type="evidence" value="ECO:0007669"/>
    <property type="project" value="InterPro"/>
</dbReference>
<organism evidence="8 9">
    <name type="scientific">Chryseobacterium joostei</name>
    <dbReference type="NCBI Taxonomy" id="112234"/>
    <lineage>
        <taxon>Bacteria</taxon>
        <taxon>Pseudomonadati</taxon>
        <taxon>Bacteroidota</taxon>
        <taxon>Flavobacteriia</taxon>
        <taxon>Flavobacteriales</taxon>
        <taxon>Weeksellaceae</taxon>
        <taxon>Chryseobacterium group</taxon>
        <taxon>Chryseobacterium</taxon>
    </lineage>
</organism>
<gene>
    <name evidence="7" type="ORF">EG359_13340</name>
    <name evidence="8" type="ORF">SAMN05421768_10994</name>
</gene>
<feature type="domain" description="Aconitase B HEAT-like" evidence="6">
    <location>
        <begin position="6"/>
        <end position="162"/>
    </location>
</feature>
<dbReference type="Proteomes" id="UP000279541">
    <property type="component" value="Chromosome"/>
</dbReference>
<proteinExistence type="predicted"/>
<evidence type="ECO:0000313" key="8">
    <source>
        <dbReference type="EMBL" id="SIS51588.1"/>
    </source>
</evidence>
<protein>
    <submittedName>
        <fullName evidence="8">Aconitase</fullName>
    </submittedName>
    <submittedName>
        <fullName evidence="7">Bifunctional aconitate hydratase 2/2-methylisocitrate dehydratase</fullName>
        <ecNumber evidence="7">4.2.1.3</ecNumber>
        <ecNumber evidence="7">4.2.1.99</ecNumber>
    </submittedName>
</protein>
<dbReference type="EC" id="4.2.1.99" evidence="7"/>
<evidence type="ECO:0000256" key="1">
    <source>
        <dbReference type="ARBA" id="ARBA00022723"/>
    </source>
</evidence>
<dbReference type="Pfam" id="PF06434">
    <property type="entry name" value="Aconitase_2_N"/>
    <property type="match status" value="1"/>
</dbReference>
<evidence type="ECO:0000259" key="4">
    <source>
        <dbReference type="Pfam" id="PF00330"/>
    </source>
</evidence>
<evidence type="ECO:0000313" key="10">
    <source>
        <dbReference type="Proteomes" id="UP000279541"/>
    </source>
</evidence>
<dbReference type="EC" id="4.2.1.3" evidence="7"/>
<keyword evidence="3" id="KW-0411">Iron-sulfur</keyword>
<feature type="domain" description="Aconitase B swivel" evidence="5">
    <location>
        <begin position="176"/>
        <end position="405"/>
    </location>
</feature>
<evidence type="ECO:0000313" key="9">
    <source>
        <dbReference type="Proteomes" id="UP000186106"/>
    </source>
</evidence>
<feature type="domain" description="Aconitase/3-isopropylmalate dehydratase large subunit alpha/beta/alpha" evidence="4">
    <location>
        <begin position="410"/>
        <end position="894"/>
    </location>
</feature>
<dbReference type="Gene3D" id="3.20.19.10">
    <property type="entry name" value="Aconitase, domain 4"/>
    <property type="match status" value="1"/>
</dbReference>
<dbReference type="STRING" id="112234.SAMN05421768_10994"/>
<dbReference type="Pfam" id="PF11791">
    <property type="entry name" value="Aconitase_B_N"/>
    <property type="match status" value="1"/>
</dbReference>
<dbReference type="SUPFAM" id="SSF52016">
    <property type="entry name" value="LeuD/IlvD-like"/>
    <property type="match status" value="1"/>
</dbReference>
<dbReference type="GO" id="GO:0005829">
    <property type="term" value="C:cytosol"/>
    <property type="evidence" value="ECO:0007669"/>
    <property type="project" value="TreeGrafter"/>
</dbReference>
<evidence type="ECO:0000313" key="7">
    <source>
        <dbReference type="EMBL" id="AZB00541.1"/>
    </source>
</evidence>
<keyword evidence="10" id="KW-1185">Reference proteome</keyword>
<dbReference type="KEGG" id="cjt:EG359_13340"/>
<dbReference type="PANTHER" id="PTHR43160">
    <property type="entry name" value="ACONITATE HYDRATASE B"/>
    <property type="match status" value="1"/>
</dbReference>
<dbReference type="InterPro" id="IPR036008">
    <property type="entry name" value="Aconitase_4Fe-4S_dom"/>
</dbReference>
<dbReference type="InterPro" id="IPR015933">
    <property type="entry name" value="Aconitase_B_HEAT-like_dom"/>
</dbReference>
<evidence type="ECO:0000259" key="6">
    <source>
        <dbReference type="Pfam" id="PF11791"/>
    </source>
</evidence>
<dbReference type="Proteomes" id="UP000186106">
    <property type="component" value="Unassembled WGS sequence"/>
</dbReference>
<dbReference type="GO" id="GO:0003994">
    <property type="term" value="F:aconitate hydratase activity"/>
    <property type="evidence" value="ECO:0007669"/>
    <property type="project" value="UniProtKB-EC"/>
</dbReference>
<dbReference type="InterPro" id="IPR015932">
    <property type="entry name" value="Aconitase_dom2"/>
</dbReference>
<keyword evidence="2" id="KW-0408">Iron</keyword>
<dbReference type="Gene3D" id="3.30.499.10">
    <property type="entry name" value="Aconitase, domain 3"/>
    <property type="match status" value="2"/>
</dbReference>
<evidence type="ECO:0000256" key="2">
    <source>
        <dbReference type="ARBA" id="ARBA00023004"/>
    </source>
</evidence>
<dbReference type="GO" id="GO:0019629">
    <property type="term" value="P:propionate catabolic process, 2-methylcitrate cycle"/>
    <property type="evidence" value="ECO:0007669"/>
    <property type="project" value="TreeGrafter"/>
</dbReference>
<dbReference type="AlphaFoldDB" id="A0A1N7JQF5"/>
<sequence length="926" mass="100838">MNIYKDYIKEIEERKDQGLHPKPIDNAELLSEIIAQIKDSGNADRTDSLKFFIYNTLPGTTSAAGVKAKFLKEIILGESVVEEISPAYAFELLSHMKGGPSIEVLLDLALGNDAAIAKEAAKVLKTQVYLYEADTNRLKDAFNSGNEIAKEILESYAQAEFFTKLPEVAEEIKVVTFIAGEGDISTDLLSPGNQAHSRSDRELHGKCMITPQAQEEIKALQAQHPDASVMLIAEKGTMGVGSSRMSGVNNVALWTGKQASPYVPFVNFAPIVGGTNGISPIFLTTVDVTGGIGIDLKNWVKKLDADGNPVRNENGEPILEQAYSVATGTVLTINTKTKKLYNGDQELIDISKAFTPQKMEFIKAGGSYAIVFGKKLQTFAAQLLGIEAPIVFAPSKEISHEGQGLTAVEKIFNRNAVGSTPGKVLHAGSDVRVQVNIVGSQDTTGLMTSQELESMAATVISPIVDGAYQSGCHTASVWDKKAQANIPKLMKFMNDFGLITARDPKGEYHSMTDVIHKVLNDITVDEWAIIIGGDSHTRMSKGVAFGADSGTVALALATGEASMPIPESVKVTFKGNMKEHMDFRDVVHATQAQMLKQFGGENVFQGRIIEVHIGTLPADQAFTFTDWTAEMKAKASINISEDNTLIESLEIAKGRIQIMIDKGMDNHNQVLQGLINKADKRIAEIRSGEKPALTPDANAKYYAEVVVDLDVIIEPMIADPDVNNDDVSKRYTHDTIRDLSYYGGEKKVDLGFVGSCMVHKGDLKIVSQMLRNLEKQQGKVEFNAPLVVAAPTYNIIDELKAEGDWELLEKYSGFEFNDNAPKGEARTEYENVMYLERPGCNLCMGNQEKAAKGDTVLATSTRLFQGRVVEDSERKKGESLLASTPVVVLSAIIGRIPNIDEYKAAVEGIDLTKFAPPIKELVQVGH</sequence>
<dbReference type="GO" id="GO:0047456">
    <property type="term" value="F:2-methylisocitrate dehydratase activity"/>
    <property type="evidence" value="ECO:0007669"/>
    <property type="project" value="UniProtKB-EC"/>
</dbReference>
<dbReference type="RefSeq" id="WP_076356943.1">
    <property type="nucleotide sequence ID" value="NZ_CP033926.1"/>
</dbReference>
<dbReference type="GO" id="GO:0046872">
    <property type="term" value="F:metal ion binding"/>
    <property type="evidence" value="ECO:0007669"/>
    <property type="project" value="UniProtKB-KW"/>
</dbReference>
<dbReference type="OrthoDB" id="9758061at2"/>
<dbReference type="GO" id="GO:0051539">
    <property type="term" value="F:4 iron, 4 sulfur cluster binding"/>
    <property type="evidence" value="ECO:0007669"/>
    <property type="project" value="TreeGrafter"/>
</dbReference>
<dbReference type="Gene3D" id="3.40.1060.10">
    <property type="entry name" value="Aconitase, Domain 2"/>
    <property type="match status" value="1"/>
</dbReference>
<reference evidence="7 10" key="2">
    <citation type="submission" date="2018-11" db="EMBL/GenBank/DDBJ databases">
        <title>Proposal to divide the Flavobacteriaceae and reorganize its genera based on Amino Acid Identity values calculated from whole genome sequences.</title>
        <authorList>
            <person name="Nicholson A.C."/>
            <person name="Gulvik C.A."/>
            <person name="Whitney A.M."/>
            <person name="Humrighouse B.W."/>
            <person name="Bell M."/>
            <person name="Holmes B."/>
            <person name="Steigerwalt A.G."/>
            <person name="Villarma A."/>
            <person name="Sheth M."/>
            <person name="Batra D."/>
            <person name="Pryor J."/>
            <person name="Bernardet J.-F."/>
            <person name="Hugo C."/>
            <person name="Kampfer P."/>
            <person name="Newman J."/>
            <person name="McQuiston J.R."/>
        </authorList>
    </citation>
    <scope>NUCLEOTIDE SEQUENCE [LARGE SCALE GENOMIC DNA]</scope>
    <source>
        <strain evidence="7 10">DSM 16927</strain>
    </source>
</reference>
<dbReference type="SUPFAM" id="SSF53732">
    <property type="entry name" value="Aconitase iron-sulfur domain"/>
    <property type="match status" value="1"/>
</dbReference>
<dbReference type="InterPro" id="IPR015928">
    <property type="entry name" value="Aconitase/3IPM_dehydase_swvl"/>
</dbReference>
<dbReference type="NCBIfam" id="NF006690">
    <property type="entry name" value="PRK09238.1"/>
    <property type="match status" value="1"/>
</dbReference>
<accession>A0A1N7JQF5</accession>
<dbReference type="EMBL" id="CP033926">
    <property type="protein sequence ID" value="AZB00541.1"/>
    <property type="molecule type" value="Genomic_DNA"/>
</dbReference>
<dbReference type="Gene3D" id="1.25.40.310">
    <property type="entry name" value="Aconitate B, HEAT-like domain"/>
    <property type="match status" value="1"/>
</dbReference>
<keyword evidence="1" id="KW-0479">Metal-binding</keyword>
<name>A0A1N7JQF5_9FLAO</name>